<keyword evidence="3" id="KW-0964">Secreted</keyword>
<dbReference type="Gene3D" id="2.40.50.230">
    <property type="entry name" value="Gp5 N-terminal domain"/>
    <property type="match status" value="1"/>
</dbReference>
<reference evidence="7 8" key="1">
    <citation type="submission" date="2018-01" db="EMBL/GenBank/DDBJ databases">
        <title>The complete genome sequence of Chromatium okenii LaCa, a purple sulfur bacterium with a turbulent life.</title>
        <authorList>
            <person name="Luedin S.M."/>
            <person name="Liechti N."/>
            <person name="Storelli N."/>
            <person name="Danza F."/>
            <person name="Wittwer M."/>
            <person name="Pothier J.F."/>
            <person name="Tonolla M.A."/>
        </authorList>
    </citation>
    <scope>NUCLEOTIDE SEQUENCE [LARGE SCALE GENOMIC DNA]</scope>
    <source>
        <strain evidence="7 8">LaCa</strain>
    </source>
</reference>
<dbReference type="InterPro" id="IPR037026">
    <property type="entry name" value="Vgr_OB-fold_dom_sf"/>
</dbReference>
<protein>
    <submittedName>
        <fullName evidence="7">Type VI secretion system tip protein VgrG</fullName>
    </submittedName>
</protein>
<dbReference type="InterPro" id="IPR006531">
    <property type="entry name" value="Gp5/Vgr_OB"/>
</dbReference>
<comment type="subcellular location">
    <subcellularLocation>
        <location evidence="1">Secreted</location>
    </subcellularLocation>
</comment>
<dbReference type="Proteomes" id="UP000239936">
    <property type="component" value="Unassembled WGS sequence"/>
</dbReference>
<dbReference type="AlphaFoldDB" id="A0A2S7XNZ7"/>
<dbReference type="InterPro" id="IPR017847">
    <property type="entry name" value="T6SS_RhsGE_Vgr_subset"/>
</dbReference>
<dbReference type="PANTHER" id="PTHR32305">
    <property type="match status" value="1"/>
</dbReference>
<dbReference type="Gene3D" id="3.55.50.10">
    <property type="entry name" value="Baseplate protein-like domains"/>
    <property type="match status" value="1"/>
</dbReference>
<dbReference type="Pfam" id="PF22178">
    <property type="entry name" value="Gp5_trimer_C"/>
    <property type="match status" value="1"/>
</dbReference>
<gene>
    <name evidence="7" type="ORF">CXB77_12775</name>
</gene>
<dbReference type="NCBIfam" id="TIGR03361">
    <property type="entry name" value="VI_Rhs_Vgr"/>
    <property type="match status" value="1"/>
</dbReference>
<feature type="region of interest" description="Disordered" evidence="4">
    <location>
        <begin position="643"/>
        <end position="682"/>
    </location>
</feature>
<dbReference type="InterPro" id="IPR054030">
    <property type="entry name" value="Gp5_Vgr_C"/>
</dbReference>
<dbReference type="RefSeq" id="WP_105074218.1">
    <property type="nucleotide sequence ID" value="NZ_JAFLKP010000418.1"/>
</dbReference>
<comment type="similarity">
    <text evidence="2">Belongs to the VgrG protein family.</text>
</comment>
<feature type="domain" description="Gp5/Type VI secretion system Vgr C-terminal trimerisation" evidence="6">
    <location>
        <begin position="470"/>
        <end position="569"/>
    </location>
</feature>
<feature type="domain" description="Gp5/Type VI secretion system Vgr protein OB-fold" evidence="5">
    <location>
        <begin position="388"/>
        <end position="453"/>
    </location>
</feature>
<evidence type="ECO:0000313" key="8">
    <source>
        <dbReference type="Proteomes" id="UP000239936"/>
    </source>
</evidence>
<dbReference type="Gene3D" id="4.10.220.110">
    <property type="match status" value="1"/>
</dbReference>
<dbReference type="InterPro" id="IPR006533">
    <property type="entry name" value="T6SS_Vgr_RhsGE"/>
</dbReference>
<dbReference type="SUPFAM" id="SSF69279">
    <property type="entry name" value="Phage tail proteins"/>
    <property type="match status" value="2"/>
</dbReference>
<evidence type="ECO:0000256" key="3">
    <source>
        <dbReference type="ARBA" id="ARBA00022525"/>
    </source>
</evidence>
<comment type="caution">
    <text evidence="7">The sequence shown here is derived from an EMBL/GenBank/DDBJ whole genome shotgun (WGS) entry which is preliminary data.</text>
</comment>
<keyword evidence="8" id="KW-1185">Reference proteome</keyword>
<accession>A0A2S7XNZ7</accession>
<evidence type="ECO:0000256" key="4">
    <source>
        <dbReference type="SAM" id="MobiDB-lite"/>
    </source>
</evidence>
<dbReference type="SUPFAM" id="SSF69255">
    <property type="entry name" value="gp5 N-terminal domain-like"/>
    <property type="match status" value="1"/>
</dbReference>
<dbReference type="Pfam" id="PF05954">
    <property type="entry name" value="Phage_GPD"/>
    <property type="match status" value="1"/>
</dbReference>
<name>A0A2S7XNZ7_9GAMM</name>
<organism evidence="7 8">
    <name type="scientific">Chromatium okenii</name>
    <dbReference type="NCBI Taxonomy" id="61644"/>
    <lineage>
        <taxon>Bacteria</taxon>
        <taxon>Pseudomonadati</taxon>
        <taxon>Pseudomonadota</taxon>
        <taxon>Gammaproteobacteria</taxon>
        <taxon>Chromatiales</taxon>
        <taxon>Chromatiaceae</taxon>
        <taxon>Chromatium</taxon>
    </lineage>
</organism>
<dbReference type="PANTHER" id="PTHR32305:SF15">
    <property type="entry name" value="PROTEIN RHSA-RELATED"/>
    <property type="match status" value="1"/>
</dbReference>
<evidence type="ECO:0000313" key="7">
    <source>
        <dbReference type="EMBL" id="PQJ95158.1"/>
    </source>
</evidence>
<feature type="compositionally biased region" description="Low complexity" evidence="4">
    <location>
        <begin position="644"/>
        <end position="654"/>
    </location>
</feature>
<sequence length="701" mass="77297">MTEPTQKNRFLSVNTILGSEKLLLRSMTGKERLSSPFEYELALLSTDMTVAPDTLLGTAMTVALTLSDNSRRFYHGYVSRFSFTGFQGRYACYQAVLVPLLWFLSRSADCRIFQSKTVPNIVKEIFEKYGLTDIADRCSGSFRQWEYCVQYRETDLNFINRLLEHEGIYYFFEHVDGKHTLVFANDSSAHSTEFTIPFYRESASWLRELDHIDHWIVNKEVCSGAFVHKAFDFTVPKTSLLKTSNVPKEHALASMEVFDFPNDYTKAAEGQSYAKIRLEELQTEYETVQATGNARDLTCGALFTLTDYPRDDQNRKYLIIGASYVLQSNDFESTATVNESELFCITLTAIDAQTSYRPPRITPKPVVQGSQTAIVVGKSGEEIWTDVHGRVKVQFHWDRYGESNEMSSCWIRVAQIWAGKGWGGIMTPRIGQEVIVDFLEGDPDQPIITGRVYNGDCTPPYTLPDEATKTTIKTSSSKGGAGFNEIRLEDKKDSEQIFIHAEKDYETRVKHDAVTWIGNEQHLIVTKDQLEQIDGKQHLTIASDQLEKVGGDKHLTVTADYNQKVSSASLNATMNILQKAGMKYAADAGQEIHLKGGMNVVIEAGMMVTLKASGSFVTVGPTGVTISGPMVLINSGGAAGAGSGCSPASATAPTKPREAGEATAGGVSTVTAQTPPPAPTVESKTMVKALEAAAENGDAFL</sequence>
<dbReference type="SUPFAM" id="SSF69349">
    <property type="entry name" value="Phage fibre proteins"/>
    <property type="match status" value="1"/>
</dbReference>
<proteinExistence type="inferred from homology"/>
<dbReference type="Gene3D" id="2.30.110.50">
    <property type="match status" value="1"/>
</dbReference>
<dbReference type="InterPro" id="IPR050708">
    <property type="entry name" value="T6SS_VgrG/RHS"/>
</dbReference>
<dbReference type="OrthoDB" id="9762420at2"/>
<evidence type="ECO:0000256" key="2">
    <source>
        <dbReference type="ARBA" id="ARBA00005558"/>
    </source>
</evidence>
<dbReference type="EMBL" id="PPGH01000037">
    <property type="protein sequence ID" value="PQJ95158.1"/>
    <property type="molecule type" value="Genomic_DNA"/>
</dbReference>
<dbReference type="GO" id="GO:0005576">
    <property type="term" value="C:extracellular region"/>
    <property type="evidence" value="ECO:0007669"/>
    <property type="project" value="UniProtKB-SubCell"/>
</dbReference>
<evidence type="ECO:0000259" key="5">
    <source>
        <dbReference type="Pfam" id="PF04717"/>
    </source>
</evidence>
<evidence type="ECO:0000259" key="6">
    <source>
        <dbReference type="Pfam" id="PF22178"/>
    </source>
</evidence>
<dbReference type="Pfam" id="PF04717">
    <property type="entry name" value="Phage_base_V"/>
    <property type="match status" value="1"/>
</dbReference>
<dbReference type="NCBIfam" id="TIGR01646">
    <property type="entry name" value="vgr_GE"/>
    <property type="match status" value="1"/>
</dbReference>
<evidence type="ECO:0000256" key="1">
    <source>
        <dbReference type="ARBA" id="ARBA00004613"/>
    </source>
</evidence>